<accession>A0A5S6QK99</accession>
<keyword evidence="2" id="KW-1185">Reference proteome</keyword>
<sequence length="87" mass="9365">MAPGPQRREQRAPRFAGQPKGNCWAKISGGDQRAVEEGSGSAEEAGQRNGPTGTLRDRAVQSRQDATALDSKCHDLANTTLFSQLNR</sequence>
<dbReference type="WBParaSite" id="TMUE_2000007594.1">
    <property type="protein sequence ID" value="TMUE_2000007594.1"/>
    <property type="gene ID" value="WBGene00299934"/>
</dbReference>
<evidence type="ECO:0000313" key="3">
    <source>
        <dbReference type="WBParaSite" id="TMUE_2000007594.1"/>
    </source>
</evidence>
<evidence type="ECO:0000313" key="2">
    <source>
        <dbReference type="Proteomes" id="UP000046395"/>
    </source>
</evidence>
<dbReference type="AlphaFoldDB" id="A0A5S6QK99"/>
<organism evidence="2 3">
    <name type="scientific">Trichuris muris</name>
    <name type="common">Mouse whipworm</name>
    <dbReference type="NCBI Taxonomy" id="70415"/>
    <lineage>
        <taxon>Eukaryota</taxon>
        <taxon>Metazoa</taxon>
        <taxon>Ecdysozoa</taxon>
        <taxon>Nematoda</taxon>
        <taxon>Enoplea</taxon>
        <taxon>Dorylaimia</taxon>
        <taxon>Trichinellida</taxon>
        <taxon>Trichuridae</taxon>
        <taxon>Trichuris</taxon>
    </lineage>
</organism>
<protein>
    <submittedName>
        <fullName evidence="3">Uncharacterized protein</fullName>
    </submittedName>
</protein>
<name>A0A5S6QK99_TRIMR</name>
<feature type="compositionally biased region" description="Basic and acidic residues" evidence="1">
    <location>
        <begin position="1"/>
        <end position="12"/>
    </location>
</feature>
<proteinExistence type="predicted"/>
<reference evidence="3" key="1">
    <citation type="submission" date="2019-12" db="UniProtKB">
        <authorList>
            <consortium name="WormBaseParasite"/>
        </authorList>
    </citation>
    <scope>IDENTIFICATION</scope>
</reference>
<feature type="region of interest" description="Disordered" evidence="1">
    <location>
        <begin position="1"/>
        <end position="67"/>
    </location>
</feature>
<dbReference type="Proteomes" id="UP000046395">
    <property type="component" value="Unassembled WGS sequence"/>
</dbReference>
<evidence type="ECO:0000256" key="1">
    <source>
        <dbReference type="SAM" id="MobiDB-lite"/>
    </source>
</evidence>